<dbReference type="InterPro" id="IPR058245">
    <property type="entry name" value="NreC/VraR/RcsB-like_REC"/>
</dbReference>
<evidence type="ECO:0000256" key="1">
    <source>
        <dbReference type="ARBA" id="ARBA00022553"/>
    </source>
</evidence>
<evidence type="ECO:0000256" key="2">
    <source>
        <dbReference type="ARBA" id="ARBA00023015"/>
    </source>
</evidence>
<evidence type="ECO:0000313" key="9">
    <source>
        <dbReference type="Proteomes" id="UP000325957"/>
    </source>
</evidence>
<comment type="caution">
    <text evidence="8">The sequence shown here is derived from an EMBL/GenBank/DDBJ whole genome shotgun (WGS) entry which is preliminary data.</text>
</comment>
<dbReference type="SMART" id="SM00421">
    <property type="entry name" value="HTH_LUXR"/>
    <property type="match status" value="1"/>
</dbReference>
<dbReference type="InterPro" id="IPR016032">
    <property type="entry name" value="Sig_transdc_resp-reg_C-effctor"/>
</dbReference>
<dbReference type="PANTHER" id="PTHR43214">
    <property type="entry name" value="TWO-COMPONENT RESPONSE REGULATOR"/>
    <property type="match status" value="1"/>
</dbReference>
<reference evidence="8 9" key="1">
    <citation type="submission" date="2019-05" db="EMBL/GenBank/DDBJ databases">
        <title>Kocuria coralli sp. nov., a novel actinobacterium isolated from coral reef seawater.</title>
        <authorList>
            <person name="Li J."/>
        </authorList>
    </citation>
    <scope>NUCLEOTIDE SEQUENCE [LARGE SCALE GENOMIC DNA]</scope>
    <source>
        <strain evidence="8 9">SCSIO 13007</strain>
    </source>
</reference>
<dbReference type="PROSITE" id="PS50110">
    <property type="entry name" value="RESPONSE_REGULATORY"/>
    <property type="match status" value="1"/>
</dbReference>
<accession>A0A5J5KUR0</accession>
<dbReference type="InterPro" id="IPR000792">
    <property type="entry name" value="Tscrpt_reg_LuxR_C"/>
</dbReference>
<keyword evidence="4" id="KW-0804">Transcription</keyword>
<evidence type="ECO:0000259" key="6">
    <source>
        <dbReference type="PROSITE" id="PS50043"/>
    </source>
</evidence>
<evidence type="ECO:0000313" key="8">
    <source>
        <dbReference type="EMBL" id="KAA9393252.1"/>
    </source>
</evidence>
<protein>
    <submittedName>
        <fullName evidence="8">Response regulator transcription factor</fullName>
    </submittedName>
</protein>
<dbReference type="InterPro" id="IPR039420">
    <property type="entry name" value="WalR-like"/>
</dbReference>
<keyword evidence="3" id="KW-0238">DNA-binding</keyword>
<dbReference type="CDD" id="cd17535">
    <property type="entry name" value="REC_NarL-like"/>
    <property type="match status" value="1"/>
</dbReference>
<dbReference type="InterPro" id="IPR011006">
    <property type="entry name" value="CheY-like_superfamily"/>
</dbReference>
<dbReference type="Proteomes" id="UP000325957">
    <property type="component" value="Unassembled WGS sequence"/>
</dbReference>
<dbReference type="PANTHER" id="PTHR43214:SF24">
    <property type="entry name" value="TRANSCRIPTIONAL REGULATORY PROTEIN NARL-RELATED"/>
    <property type="match status" value="1"/>
</dbReference>
<keyword evidence="2" id="KW-0805">Transcription regulation</keyword>
<dbReference type="GO" id="GO:0003677">
    <property type="term" value="F:DNA binding"/>
    <property type="evidence" value="ECO:0007669"/>
    <property type="project" value="UniProtKB-KW"/>
</dbReference>
<evidence type="ECO:0000259" key="7">
    <source>
        <dbReference type="PROSITE" id="PS50110"/>
    </source>
</evidence>
<dbReference type="GO" id="GO:0000160">
    <property type="term" value="P:phosphorelay signal transduction system"/>
    <property type="evidence" value="ECO:0007669"/>
    <property type="project" value="InterPro"/>
</dbReference>
<feature type="domain" description="HTH luxR-type" evidence="6">
    <location>
        <begin position="148"/>
        <end position="213"/>
    </location>
</feature>
<dbReference type="InterPro" id="IPR001789">
    <property type="entry name" value="Sig_transdc_resp-reg_receiver"/>
</dbReference>
<dbReference type="Pfam" id="PF00072">
    <property type="entry name" value="Response_reg"/>
    <property type="match status" value="1"/>
</dbReference>
<evidence type="ECO:0000256" key="3">
    <source>
        <dbReference type="ARBA" id="ARBA00023125"/>
    </source>
</evidence>
<dbReference type="Gene3D" id="3.40.50.2300">
    <property type="match status" value="1"/>
</dbReference>
<evidence type="ECO:0000256" key="5">
    <source>
        <dbReference type="PROSITE-ProRule" id="PRU00169"/>
    </source>
</evidence>
<evidence type="ECO:0000256" key="4">
    <source>
        <dbReference type="ARBA" id="ARBA00023163"/>
    </source>
</evidence>
<dbReference type="EMBL" id="SZWF01000023">
    <property type="protein sequence ID" value="KAA9393252.1"/>
    <property type="molecule type" value="Genomic_DNA"/>
</dbReference>
<name>A0A5J5KUR0_9MICC</name>
<dbReference type="GO" id="GO:0006355">
    <property type="term" value="P:regulation of DNA-templated transcription"/>
    <property type="evidence" value="ECO:0007669"/>
    <property type="project" value="InterPro"/>
</dbReference>
<organism evidence="8 9">
    <name type="scientific">Kocuria coralli</name>
    <dbReference type="NCBI Taxonomy" id="1461025"/>
    <lineage>
        <taxon>Bacteria</taxon>
        <taxon>Bacillati</taxon>
        <taxon>Actinomycetota</taxon>
        <taxon>Actinomycetes</taxon>
        <taxon>Micrococcales</taxon>
        <taxon>Micrococcaceae</taxon>
        <taxon>Kocuria</taxon>
    </lineage>
</organism>
<feature type="modified residue" description="4-aspartylphosphate" evidence="5">
    <location>
        <position position="54"/>
    </location>
</feature>
<dbReference type="Pfam" id="PF00196">
    <property type="entry name" value="GerE"/>
    <property type="match status" value="1"/>
</dbReference>
<keyword evidence="1 5" id="KW-0597">Phosphoprotein</keyword>
<dbReference type="RefSeq" id="WP_158034797.1">
    <property type="nucleotide sequence ID" value="NZ_ML708627.1"/>
</dbReference>
<gene>
    <name evidence="8" type="ORF">FCK90_13315</name>
</gene>
<proteinExistence type="predicted"/>
<dbReference type="CDD" id="cd06170">
    <property type="entry name" value="LuxR_C_like"/>
    <property type="match status" value="1"/>
</dbReference>
<dbReference type="PROSITE" id="PS50043">
    <property type="entry name" value="HTH_LUXR_2"/>
    <property type="match status" value="1"/>
</dbReference>
<sequence length="227" mass="24233">MIRIVLVDDQELVRTGLRTLAEHNGDIQVVAEADNGSTGLDIVREHRPDVVLMDIRMPQMDGIAATRAIVSDSSLAGVRVVVLTTFDEDENVLAAIRAGSAGYLLKDIAPNDLRAAIRVVAAGDALLSPAITRTVMSTLAGGTSTLTRPAILDSLTDREREVLTRVGMGESNEEIGASLYISPATARTYVSRLLTKLAARDRSQLVILSYESGLISPGDAPAHFADR</sequence>
<dbReference type="SUPFAM" id="SSF52172">
    <property type="entry name" value="CheY-like"/>
    <property type="match status" value="1"/>
</dbReference>
<dbReference type="OrthoDB" id="9808843at2"/>
<dbReference type="SMART" id="SM00448">
    <property type="entry name" value="REC"/>
    <property type="match status" value="1"/>
</dbReference>
<keyword evidence="9" id="KW-1185">Reference proteome</keyword>
<dbReference type="SUPFAM" id="SSF46894">
    <property type="entry name" value="C-terminal effector domain of the bipartite response regulators"/>
    <property type="match status" value="1"/>
</dbReference>
<dbReference type="AlphaFoldDB" id="A0A5J5KUR0"/>
<dbReference type="PRINTS" id="PR00038">
    <property type="entry name" value="HTHLUXR"/>
</dbReference>
<feature type="domain" description="Response regulatory" evidence="7">
    <location>
        <begin position="3"/>
        <end position="121"/>
    </location>
</feature>